<dbReference type="Proteomes" id="UP000192257">
    <property type="component" value="Unassembled WGS sequence"/>
</dbReference>
<protein>
    <submittedName>
        <fullName evidence="2">Uncharacterized protein</fullName>
    </submittedName>
</protein>
<evidence type="ECO:0000313" key="2">
    <source>
        <dbReference type="EMBL" id="ORC83980.1"/>
    </source>
</evidence>
<reference evidence="2 3" key="1">
    <citation type="submission" date="2017-03" db="EMBL/GenBank/DDBJ databases">
        <title>An alternative strategy for trypanosome survival in the mammalian bloodstream revealed through genome and transcriptome analysis of the ubiquitous bovine parasite Trypanosoma (Megatrypanum) theileri.</title>
        <authorList>
            <person name="Kelly S."/>
            <person name="Ivens A."/>
            <person name="Mott A."/>
            <person name="O'Neill E."/>
            <person name="Emms D."/>
            <person name="Macleod O."/>
            <person name="Voorheis P."/>
            <person name="Matthews J."/>
            <person name="Matthews K."/>
            <person name="Carrington M."/>
        </authorList>
    </citation>
    <scope>NUCLEOTIDE SEQUENCE [LARGE SCALE GENOMIC DNA]</scope>
    <source>
        <strain evidence="2">Edinburgh</strain>
    </source>
</reference>
<dbReference type="EMBL" id="NBCO01000052">
    <property type="protein sequence ID" value="ORC83980.1"/>
    <property type="molecule type" value="Genomic_DNA"/>
</dbReference>
<name>A0A1X0NIP7_9TRYP</name>
<dbReference type="VEuPathDB" id="TriTrypDB:TM35_000521240"/>
<evidence type="ECO:0000313" key="3">
    <source>
        <dbReference type="Proteomes" id="UP000192257"/>
    </source>
</evidence>
<dbReference type="GeneID" id="39990446"/>
<sequence length="132" mass="14367">MGILVCWDPTACPTTTMCEACLAFPWEMEARKPGAAIRQPSLPRASRDSLQRVAAPTPRWWQKKVEEGTAPRVPAPSLIAVLTRPVAAFNFTNRTGYGAFGQVWSYPKCPQKNILCSRGGLRGALPSPTPQG</sequence>
<dbReference type="RefSeq" id="XP_028878046.1">
    <property type="nucleotide sequence ID" value="XM_029030666.1"/>
</dbReference>
<gene>
    <name evidence="2" type="ORF">TM35_000521240</name>
</gene>
<accession>A0A1X0NIP7</accession>
<comment type="caution">
    <text evidence="2">The sequence shown here is derived from an EMBL/GenBank/DDBJ whole genome shotgun (WGS) entry which is preliminary data.</text>
</comment>
<proteinExistence type="predicted"/>
<evidence type="ECO:0000256" key="1">
    <source>
        <dbReference type="SAM" id="MobiDB-lite"/>
    </source>
</evidence>
<keyword evidence="3" id="KW-1185">Reference proteome</keyword>
<dbReference type="AlphaFoldDB" id="A0A1X0NIP7"/>
<organism evidence="2 3">
    <name type="scientific">Trypanosoma theileri</name>
    <dbReference type="NCBI Taxonomy" id="67003"/>
    <lineage>
        <taxon>Eukaryota</taxon>
        <taxon>Discoba</taxon>
        <taxon>Euglenozoa</taxon>
        <taxon>Kinetoplastea</taxon>
        <taxon>Metakinetoplastina</taxon>
        <taxon>Trypanosomatida</taxon>
        <taxon>Trypanosomatidae</taxon>
        <taxon>Trypanosoma</taxon>
    </lineage>
</organism>
<feature type="region of interest" description="Disordered" evidence="1">
    <location>
        <begin position="35"/>
        <end position="57"/>
    </location>
</feature>